<evidence type="ECO:0000256" key="1">
    <source>
        <dbReference type="ARBA" id="ARBA00004251"/>
    </source>
</evidence>
<keyword evidence="9" id="KW-0325">Glycoprotein</keyword>
<keyword evidence="14" id="KW-1185">Reference proteome</keyword>
<evidence type="ECO:0000256" key="9">
    <source>
        <dbReference type="ARBA" id="ARBA00023180"/>
    </source>
</evidence>
<proteinExistence type="predicted"/>
<dbReference type="PROSITE" id="PS50835">
    <property type="entry name" value="IG_LIKE"/>
    <property type="match status" value="2"/>
</dbReference>
<feature type="transmembrane region" description="Helical" evidence="11">
    <location>
        <begin position="230"/>
        <end position="252"/>
    </location>
</feature>
<evidence type="ECO:0000313" key="15">
    <source>
        <dbReference type="RefSeq" id="XP_031422952.1"/>
    </source>
</evidence>
<feature type="domain" description="Ig-like" evidence="13">
    <location>
        <begin position="131"/>
        <end position="214"/>
    </location>
</feature>
<comment type="subcellular location">
    <subcellularLocation>
        <location evidence="1">Cell membrane</location>
        <topology evidence="1">Single-pass type I membrane protein</topology>
    </subcellularLocation>
</comment>
<keyword evidence="5 11" id="KW-1133">Transmembrane helix</keyword>
<dbReference type="GeneID" id="105909853"/>
<dbReference type="GO" id="GO:0071222">
    <property type="term" value="P:cellular response to lipopolysaccharide"/>
    <property type="evidence" value="ECO:0007669"/>
    <property type="project" value="TreeGrafter"/>
</dbReference>
<dbReference type="InterPro" id="IPR003598">
    <property type="entry name" value="Ig_sub2"/>
</dbReference>
<evidence type="ECO:0000256" key="7">
    <source>
        <dbReference type="ARBA" id="ARBA00023157"/>
    </source>
</evidence>
<feature type="signal peptide" evidence="12">
    <location>
        <begin position="1"/>
        <end position="16"/>
    </location>
</feature>
<reference evidence="15" key="1">
    <citation type="submission" date="2025-08" db="UniProtKB">
        <authorList>
            <consortium name="RefSeq"/>
        </authorList>
    </citation>
    <scope>IDENTIFICATION</scope>
</reference>
<evidence type="ECO:0000256" key="3">
    <source>
        <dbReference type="ARBA" id="ARBA00022692"/>
    </source>
</evidence>
<accession>A0A6P8FIB1</accession>
<keyword evidence="7" id="KW-1015">Disulfide bond</keyword>
<dbReference type="SMART" id="SM00406">
    <property type="entry name" value="IGv"/>
    <property type="match status" value="2"/>
</dbReference>
<feature type="chain" id="PRO_5028036403" evidence="12">
    <location>
        <begin position="17"/>
        <end position="327"/>
    </location>
</feature>
<dbReference type="InterPro" id="IPR036179">
    <property type="entry name" value="Ig-like_dom_sf"/>
</dbReference>
<evidence type="ECO:0000256" key="12">
    <source>
        <dbReference type="SAM" id="SignalP"/>
    </source>
</evidence>
<evidence type="ECO:0000256" key="11">
    <source>
        <dbReference type="SAM" id="Phobius"/>
    </source>
</evidence>
<keyword evidence="6 11" id="KW-0472">Membrane</keyword>
<dbReference type="GO" id="GO:0009897">
    <property type="term" value="C:external side of plasma membrane"/>
    <property type="evidence" value="ECO:0007669"/>
    <property type="project" value="TreeGrafter"/>
</dbReference>
<dbReference type="Proteomes" id="UP000515152">
    <property type="component" value="Chromosome 5"/>
</dbReference>
<dbReference type="InterPro" id="IPR013783">
    <property type="entry name" value="Ig-like_fold"/>
</dbReference>
<dbReference type="RefSeq" id="XP_031422952.1">
    <property type="nucleotide sequence ID" value="XM_031567092.2"/>
</dbReference>
<gene>
    <name evidence="15" type="primary">LOC105909853</name>
</gene>
<dbReference type="PANTHER" id="PTHR25466">
    <property type="entry name" value="T-LYMPHOCYTE ACTIVATION ANTIGEN"/>
    <property type="match status" value="1"/>
</dbReference>
<dbReference type="InterPro" id="IPR007110">
    <property type="entry name" value="Ig-like_dom"/>
</dbReference>
<dbReference type="GO" id="GO:0042102">
    <property type="term" value="P:positive regulation of T cell proliferation"/>
    <property type="evidence" value="ECO:0007669"/>
    <property type="project" value="TreeGrafter"/>
</dbReference>
<dbReference type="InterPro" id="IPR013106">
    <property type="entry name" value="Ig_V-set"/>
</dbReference>
<feature type="domain" description="Ig-like" evidence="13">
    <location>
        <begin position="33"/>
        <end position="113"/>
    </location>
</feature>
<keyword evidence="2" id="KW-1003">Cell membrane</keyword>
<keyword evidence="10" id="KW-0393">Immunoglobulin domain</keyword>
<dbReference type="Gene3D" id="2.60.40.10">
    <property type="entry name" value="Immunoglobulins"/>
    <property type="match status" value="2"/>
</dbReference>
<evidence type="ECO:0000256" key="2">
    <source>
        <dbReference type="ARBA" id="ARBA00022475"/>
    </source>
</evidence>
<evidence type="ECO:0000256" key="6">
    <source>
        <dbReference type="ARBA" id="ARBA00023136"/>
    </source>
</evidence>
<dbReference type="Pfam" id="PF07686">
    <property type="entry name" value="V-set"/>
    <property type="match status" value="2"/>
</dbReference>
<keyword evidence="3 11" id="KW-0812">Transmembrane</keyword>
<dbReference type="OrthoDB" id="6157407at2759"/>
<evidence type="ECO:0000256" key="10">
    <source>
        <dbReference type="ARBA" id="ARBA00023319"/>
    </source>
</evidence>
<evidence type="ECO:0000256" key="8">
    <source>
        <dbReference type="ARBA" id="ARBA00023170"/>
    </source>
</evidence>
<dbReference type="InterPro" id="IPR051713">
    <property type="entry name" value="T-cell_Activation_Regulation"/>
</dbReference>
<sequence>MRIIVFFLCWVVRTEAGCRLQVTTYMQVTKYSGESVLLPCSCPVPALQKQGTRWSKEHVPIGPTKPADRIQMTNQDSPGNLSLLISDLTKEDEGNYRCRGHHNSYRDFRLTVTGCTLMEQDTTHEIKRSSGESALLPCSCSSLSTTPESVRWLSTSRSGLYTEISNTTGPYRGRVQMLNRHSPGNVSLLISDLSEKDQGFYSCRIDERSQTHISLLVKDTRSNGETKPPFYIFIIAAVLLLLLLLGGALFLYMRRKGQKGEGTKSGHRDKEEEKDTRVYCIRKDRSKQAEKEDDVTYATVVHVTKPRVVQVEVDTGDGTEYARITTT</sequence>
<keyword evidence="8" id="KW-0675">Receptor</keyword>
<keyword evidence="4 12" id="KW-0732">Signal</keyword>
<dbReference type="GO" id="GO:0007166">
    <property type="term" value="P:cell surface receptor signaling pathway"/>
    <property type="evidence" value="ECO:0007669"/>
    <property type="project" value="TreeGrafter"/>
</dbReference>
<name>A0A6P8FIB1_CLUHA</name>
<evidence type="ECO:0000256" key="5">
    <source>
        <dbReference type="ARBA" id="ARBA00022989"/>
    </source>
</evidence>
<dbReference type="SMART" id="SM00409">
    <property type="entry name" value="IG"/>
    <property type="match status" value="2"/>
</dbReference>
<organism evidence="14 15">
    <name type="scientific">Clupea harengus</name>
    <name type="common">Atlantic herring</name>
    <dbReference type="NCBI Taxonomy" id="7950"/>
    <lineage>
        <taxon>Eukaryota</taxon>
        <taxon>Metazoa</taxon>
        <taxon>Chordata</taxon>
        <taxon>Craniata</taxon>
        <taxon>Vertebrata</taxon>
        <taxon>Euteleostomi</taxon>
        <taxon>Actinopterygii</taxon>
        <taxon>Neopterygii</taxon>
        <taxon>Teleostei</taxon>
        <taxon>Clupei</taxon>
        <taxon>Clupeiformes</taxon>
        <taxon>Clupeoidei</taxon>
        <taxon>Clupeidae</taxon>
        <taxon>Clupea</taxon>
    </lineage>
</organism>
<dbReference type="KEGG" id="char:105909853"/>
<dbReference type="GO" id="GO:0006955">
    <property type="term" value="P:immune response"/>
    <property type="evidence" value="ECO:0007669"/>
    <property type="project" value="TreeGrafter"/>
</dbReference>
<dbReference type="GO" id="GO:0042130">
    <property type="term" value="P:negative regulation of T cell proliferation"/>
    <property type="evidence" value="ECO:0007669"/>
    <property type="project" value="TreeGrafter"/>
</dbReference>
<evidence type="ECO:0000256" key="4">
    <source>
        <dbReference type="ARBA" id="ARBA00022729"/>
    </source>
</evidence>
<dbReference type="SUPFAM" id="SSF48726">
    <property type="entry name" value="Immunoglobulin"/>
    <property type="match status" value="2"/>
</dbReference>
<dbReference type="InterPro" id="IPR003599">
    <property type="entry name" value="Ig_sub"/>
</dbReference>
<dbReference type="GO" id="GO:0031295">
    <property type="term" value="P:T cell costimulation"/>
    <property type="evidence" value="ECO:0007669"/>
    <property type="project" value="TreeGrafter"/>
</dbReference>
<protein>
    <submittedName>
        <fullName evidence="15">Uncharacterized protein LOC105909853</fullName>
    </submittedName>
</protein>
<dbReference type="SMART" id="SM00408">
    <property type="entry name" value="IGc2"/>
    <property type="match status" value="2"/>
</dbReference>
<evidence type="ECO:0000313" key="14">
    <source>
        <dbReference type="Proteomes" id="UP000515152"/>
    </source>
</evidence>
<evidence type="ECO:0000259" key="13">
    <source>
        <dbReference type="PROSITE" id="PS50835"/>
    </source>
</evidence>
<dbReference type="AlphaFoldDB" id="A0A6P8FIB1"/>
<dbReference type="PANTHER" id="PTHR25466:SF14">
    <property type="entry name" value="BUTYROPHILIN SUBFAMILY 2 MEMBER A2-LIKE-RELATED"/>
    <property type="match status" value="1"/>
</dbReference>